<keyword evidence="7" id="KW-0547">Nucleotide-binding</keyword>
<gene>
    <name evidence="13" type="ORF">LLEC1_06490</name>
</gene>
<dbReference type="Gene3D" id="3.30.1330.20">
    <property type="entry name" value="Tubulin/FtsZ, C-terminal domain"/>
    <property type="match status" value="1"/>
</dbReference>
<comment type="cofactor">
    <cofactor evidence="1">
        <name>Mg(2+)</name>
        <dbReference type="ChEBI" id="CHEBI:18420"/>
    </cofactor>
</comment>
<evidence type="ECO:0000256" key="7">
    <source>
        <dbReference type="ARBA" id="ARBA00022741"/>
    </source>
</evidence>
<comment type="subunit">
    <text evidence="4">Dimer of alpha and beta chains. A typical microtubule is a hollow water-filled tube with an outer diameter of 25 nm and an inner diameter of 15 nM. Alpha-beta heterodimers associate head-to-tail to form protofilaments running lengthwise along the microtubule wall with the beta-tubulin subunit facing the microtubule plus end conferring a structural polarity. Microtubules usually have 13 protofilaments but different protofilament numbers can be found in some organisms and specialized cells.</text>
</comment>
<feature type="domain" description="Tubulin/FtsZ GTPase" evidence="11">
    <location>
        <begin position="39"/>
        <end position="200"/>
    </location>
</feature>
<dbReference type="SMART" id="SM00865">
    <property type="entry name" value="Tubulin_C"/>
    <property type="match status" value="1"/>
</dbReference>
<dbReference type="SUPFAM" id="SSF52490">
    <property type="entry name" value="Tubulin nucleotide-binding domain-like"/>
    <property type="match status" value="1"/>
</dbReference>
<proteinExistence type="inferred from homology"/>
<evidence type="ECO:0000313" key="13">
    <source>
        <dbReference type="EMBL" id="OAQ97556.1"/>
    </source>
</evidence>
<evidence type="ECO:0000256" key="4">
    <source>
        <dbReference type="ARBA" id="ARBA00011747"/>
    </source>
</evidence>
<evidence type="ECO:0000256" key="2">
    <source>
        <dbReference type="ARBA" id="ARBA00004245"/>
    </source>
</evidence>
<feature type="region of interest" description="Disordered" evidence="10">
    <location>
        <begin position="380"/>
        <end position="406"/>
    </location>
</feature>
<keyword evidence="5" id="KW-0963">Cytoplasm</keyword>
<comment type="similarity">
    <text evidence="3">Belongs to the tubulin family.</text>
</comment>
<dbReference type="InterPro" id="IPR018316">
    <property type="entry name" value="Tubulin/FtsZ_2-layer-sand-dom"/>
</dbReference>
<dbReference type="InterPro" id="IPR000217">
    <property type="entry name" value="Tubulin"/>
</dbReference>
<dbReference type="Gene3D" id="3.40.50.1440">
    <property type="entry name" value="Tubulin/FtsZ, GTPase domain"/>
    <property type="match status" value="2"/>
</dbReference>
<organism evidence="13 14">
    <name type="scientific">Cordyceps confragosa</name>
    <name type="common">Lecanicillium lecanii</name>
    <dbReference type="NCBI Taxonomy" id="2714763"/>
    <lineage>
        <taxon>Eukaryota</taxon>
        <taxon>Fungi</taxon>
        <taxon>Dikarya</taxon>
        <taxon>Ascomycota</taxon>
        <taxon>Pezizomycotina</taxon>
        <taxon>Sordariomycetes</taxon>
        <taxon>Hypocreomycetidae</taxon>
        <taxon>Hypocreales</taxon>
        <taxon>Cordycipitaceae</taxon>
        <taxon>Akanthomyces</taxon>
    </lineage>
</organism>
<dbReference type="InterPro" id="IPR037103">
    <property type="entry name" value="Tubulin/FtsZ-like_C"/>
</dbReference>
<reference evidence="13 14" key="1">
    <citation type="submission" date="2016-03" db="EMBL/GenBank/DDBJ databases">
        <title>Fine-scale spatial genetic structure of a fungal parasite of coffee scale insects.</title>
        <authorList>
            <person name="Jackson D."/>
            <person name="Zemenick K.A."/>
            <person name="Malloure B."/>
            <person name="Quandt C.A."/>
            <person name="James T.Y."/>
        </authorList>
    </citation>
    <scope>NUCLEOTIDE SEQUENCE [LARGE SCALE GENOMIC DNA]</scope>
    <source>
        <strain evidence="13 14">UM487</strain>
    </source>
</reference>
<dbReference type="GO" id="GO:0005525">
    <property type="term" value="F:GTP binding"/>
    <property type="evidence" value="ECO:0007669"/>
    <property type="project" value="UniProtKB-KW"/>
</dbReference>
<dbReference type="OMA" id="FLTCCAI"/>
<dbReference type="PRINTS" id="PR01163">
    <property type="entry name" value="BETATUBULIN"/>
</dbReference>
<evidence type="ECO:0000259" key="11">
    <source>
        <dbReference type="SMART" id="SM00864"/>
    </source>
</evidence>
<dbReference type="InterPro" id="IPR023123">
    <property type="entry name" value="Tubulin_C"/>
</dbReference>
<dbReference type="SUPFAM" id="SSF55307">
    <property type="entry name" value="Tubulin C-terminal domain-like"/>
    <property type="match status" value="1"/>
</dbReference>
<accession>A0A179I4B7</accession>
<evidence type="ECO:0000256" key="3">
    <source>
        <dbReference type="ARBA" id="ARBA00009636"/>
    </source>
</evidence>
<dbReference type="InterPro" id="IPR003008">
    <property type="entry name" value="Tubulin_FtsZ_GTPase"/>
</dbReference>
<feature type="domain" description="Tubulin/FtsZ 2-layer sandwich" evidence="12">
    <location>
        <begin position="202"/>
        <end position="339"/>
    </location>
</feature>
<dbReference type="GO" id="GO:0005874">
    <property type="term" value="C:microtubule"/>
    <property type="evidence" value="ECO:0007669"/>
    <property type="project" value="UniProtKB-KW"/>
</dbReference>
<dbReference type="GO" id="GO:0097435">
    <property type="term" value="P:supramolecular fiber organization"/>
    <property type="evidence" value="ECO:0007669"/>
    <property type="project" value="UniProtKB-ARBA"/>
</dbReference>
<dbReference type="GO" id="GO:0000070">
    <property type="term" value="P:mitotic sister chromatid segregation"/>
    <property type="evidence" value="ECO:0007669"/>
    <property type="project" value="UniProtKB-ARBA"/>
</dbReference>
<keyword evidence="8" id="KW-0342">GTP-binding</keyword>
<evidence type="ECO:0000256" key="8">
    <source>
        <dbReference type="ARBA" id="ARBA00023134"/>
    </source>
</evidence>
<dbReference type="InterPro" id="IPR002453">
    <property type="entry name" value="Beta_tubulin"/>
</dbReference>
<dbReference type="InterPro" id="IPR036525">
    <property type="entry name" value="Tubulin/FtsZ_GTPase_sf"/>
</dbReference>
<dbReference type="AlphaFoldDB" id="A0A179I4B7"/>
<comment type="subcellular location">
    <subcellularLocation>
        <location evidence="2">Cytoplasm</location>
        <location evidence="2">Cytoskeleton</location>
    </subcellularLocation>
</comment>
<evidence type="ECO:0000256" key="9">
    <source>
        <dbReference type="ARBA" id="ARBA00023212"/>
    </source>
</evidence>
<dbReference type="InterPro" id="IPR008280">
    <property type="entry name" value="Tub_FtsZ_C"/>
</dbReference>
<dbReference type="GO" id="GO:0005200">
    <property type="term" value="F:structural constituent of cytoskeleton"/>
    <property type="evidence" value="ECO:0007669"/>
    <property type="project" value="InterPro"/>
</dbReference>
<dbReference type="Pfam" id="PF00091">
    <property type="entry name" value="Tubulin"/>
    <property type="match status" value="1"/>
</dbReference>
<evidence type="ECO:0000313" key="14">
    <source>
        <dbReference type="Proteomes" id="UP000243081"/>
    </source>
</evidence>
<sequence>MREIGNQVGSAFWQTISAEHGLDSSGAYQGTSDAQLERMDVYFNEASDRYVPRAVLIDLEPGTMDAVRAGPLGQLFRPDNFVFGQSGAGNNWAKGHYTEGAELVDEVLDVIREEFPDRMMATYSVVPSPGNSDTVVEPYNATLSVHQLVENSDETFCIDNQALYDICARTLKLSEPSYGDLNHLVSVVMSGITTCLRFPGQLNSDLRKMAVNLVPFPRLHFFTVGFAPLTGRGSHSFRAVSVPELTQQMFDPKNMMAASDFRNGRFLTCCAIFRGRVAMKEVEDQMRKIQNKNSHYFVDWISNNIQNALCAVPPRGLKMSSTFIGNSTSIQDIFKRIDVQFSAMFRRKAFLHWYTGEGMDEMEFTEAESNMKDLISEYQQYQDASIDDDEDEEYGEELPLEGEEQL</sequence>
<dbReference type="FunFam" id="3.40.50.1440:FF:000015">
    <property type="entry name" value="Tubulin beta class I"/>
    <property type="match status" value="1"/>
</dbReference>
<comment type="caution">
    <text evidence="13">The sequence shown here is derived from an EMBL/GenBank/DDBJ whole genome shotgun (WGS) entry which is preliminary data.</text>
</comment>
<dbReference type="EMBL" id="LUKN01003363">
    <property type="protein sequence ID" value="OAQ97556.1"/>
    <property type="molecule type" value="Genomic_DNA"/>
</dbReference>
<evidence type="ECO:0000256" key="10">
    <source>
        <dbReference type="SAM" id="MobiDB-lite"/>
    </source>
</evidence>
<dbReference type="SMART" id="SM00864">
    <property type="entry name" value="Tubulin"/>
    <property type="match status" value="1"/>
</dbReference>
<feature type="compositionally biased region" description="Acidic residues" evidence="10">
    <location>
        <begin position="385"/>
        <end position="406"/>
    </location>
</feature>
<protein>
    <recommendedName>
        <fullName evidence="15">Tubulin beta chain</fullName>
    </recommendedName>
</protein>
<dbReference type="FunFam" id="3.30.1330.20:FF:000002">
    <property type="entry name" value="Tubulin beta chain"/>
    <property type="match status" value="1"/>
</dbReference>
<dbReference type="Gene3D" id="1.10.287.600">
    <property type="entry name" value="Helix hairpin bin"/>
    <property type="match status" value="1"/>
</dbReference>
<evidence type="ECO:0000256" key="1">
    <source>
        <dbReference type="ARBA" id="ARBA00001946"/>
    </source>
</evidence>
<evidence type="ECO:0000256" key="5">
    <source>
        <dbReference type="ARBA" id="ARBA00022490"/>
    </source>
</evidence>
<dbReference type="Pfam" id="PF03953">
    <property type="entry name" value="Tubulin_C"/>
    <property type="match status" value="1"/>
</dbReference>
<evidence type="ECO:0000259" key="12">
    <source>
        <dbReference type="SMART" id="SM00865"/>
    </source>
</evidence>
<keyword evidence="9" id="KW-0206">Cytoskeleton</keyword>
<evidence type="ECO:0008006" key="15">
    <source>
        <dbReference type="Google" id="ProtNLM"/>
    </source>
</evidence>
<keyword evidence="14" id="KW-1185">Reference proteome</keyword>
<evidence type="ECO:0000256" key="6">
    <source>
        <dbReference type="ARBA" id="ARBA00022701"/>
    </source>
</evidence>
<dbReference type="PRINTS" id="PR01161">
    <property type="entry name" value="TUBULIN"/>
</dbReference>
<dbReference type="OrthoDB" id="1662883at2759"/>
<dbReference type="Proteomes" id="UP000243081">
    <property type="component" value="Unassembled WGS sequence"/>
</dbReference>
<dbReference type="FunFam" id="1.10.287.600:FF:000006">
    <property type="entry name" value="Tubulin beta chain"/>
    <property type="match status" value="1"/>
</dbReference>
<dbReference type="PANTHER" id="PTHR11588">
    <property type="entry name" value="TUBULIN"/>
    <property type="match status" value="1"/>
</dbReference>
<dbReference type="GO" id="GO:0007052">
    <property type="term" value="P:mitotic spindle organization"/>
    <property type="evidence" value="ECO:0007669"/>
    <property type="project" value="UniProtKB-ARBA"/>
</dbReference>
<keyword evidence="6" id="KW-0493">Microtubule</keyword>
<dbReference type="GO" id="GO:0003924">
    <property type="term" value="F:GTPase activity"/>
    <property type="evidence" value="ECO:0007669"/>
    <property type="project" value="InterPro"/>
</dbReference>
<name>A0A179I4B7_CORDF</name>
<dbReference type="CDD" id="cd02187">
    <property type="entry name" value="beta_tubulin"/>
    <property type="match status" value="1"/>
</dbReference>